<dbReference type="Pfam" id="PF08901">
    <property type="entry name" value="DUF1847"/>
    <property type="match status" value="1"/>
</dbReference>
<dbReference type="STRING" id="1640674.SAMN05216323_10109"/>
<dbReference type="EMBL" id="FMYP01000010">
    <property type="protein sequence ID" value="SDB92698.1"/>
    <property type="molecule type" value="Genomic_DNA"/>
</dbReference>
<keyword evidence="2" id="KW-1185">Reference proteome</keyword>
<evidence type="ECO:0000313" key="2">
    <source>
        <dbReference type="Proteomes" id="UP000199452"/>
    </source>
</evidence>
<dbReference type="RefSeq" id="WP_092436112.1">
    <property type="nucleotide sequence ID" value="NZ_FMYP01000010.1"/>
</dbReference>
<organism evidence="1 2">
    <name type="scientific">Williamwhitmania taraxaci</name>
    <dbReference type="NCBI Taxonomy" id="1640674"/>
    <lineage>
        <taxon>Bacteria</taxon>
        <taxon>Pseudomonadati</taxon>
        <taxon>Bacteroidota</taxon>
        <taxon>Bacteroidia</taxon>
        <taxon>Bacteroidales</taxon>
        <taxon>Williamwhitmaniaceae</taxon>
        <taxon>Williamwhitmania</taxon>
    </lineage>
</organism>
<accession>A0A1G6HF04</accession>
<sequence length="183" mass="20037">MDCTKCNTKNCRATGSCNAQKFDSEALKVTYGLPDNQNIIQAAANLVDNGRAGTLSRLQEIVEFSTSMRFHRIGIAYCYGMEADAALVAQFLRENGFKTIPVSCTTGGFKQSEVNATSEIQSVSCNPFAQAEQLNLESVDLTLTMGLCLGHDILFQKQIQSLTTTLVVKDRVHNNNPIHAVRN</sequence>
<protein>
    <submittedName>
        <fullName evidence="1">Uncharacterized metal-binding protein</fullName>
    </submittedName>
</protein>
<dbReference type="Proteomes" id="UP000199452">
    <property type="component" value="Unassembled WGS sequence"/>
</dbReference>
<name>A0A1G6HF04_9BACT</name>
<proteinExistence type="predicted"/>
<dbReference type="OrthoDB" id="9795204at2"/>
<reference evidence="1 2" key="1">
    <citation type="submission" date="2016-09" db="EMBL/GenBank/DDBJ databases">
        <authorList>
            <person name="Capua I."/>
            <person name="De Benedictis P."/>
            <person name="Joannis T."/>
            <person name="Lombin L.H."/>
            <person name="Cattoli G."/>
        </authorList>
    </citation>
    <scope>NUCLEOTIDE SEQUENCE [LARGE SCALE GENOMIC DNA]</scope>
    <source>
        <strain evidence="1 2">A7P-90m</strain>
    </source>
</reference>
<evidence type="ECO:0000313" key="1">
    <source>
        <dbReference type="EMBL" id="SDB92698.1"/>
    </source>
</evidence>
<dbReference type="InterPro" id="IPR014997">
    <property type="entry name" value="DUF1847"/>
</dbReference>
<gene>
    <name evidence="1" type="ORF">SAMN05216323_10109</name>
</gene>
<dbReference type="AlphaFoldDB" id="A0A1G6HF04"/>